<sequence length="314" mass="34537">MPPALDKTLEKDHRIQISSPVLSRDVDSTKDMDTQSKPVGENYTRLRFNLSSLTALDFSSVKSLLELTEMPLQSMFNSSASYKIDLQPSLGASLGSVSMDKSGPDCPSPNEDSTASKKDHQSLTKTLPCLLYFQKVSKPLSSERSSGNMTRNQGNALRPEWHVVSRRAMQEKVDAQRTRLASQLHTLTSRTNRAKRRLHAVLGENVLQTINKKFEEFKGKFSTIATKTEPDPRSPAHNRCANASGIHEEEGDFLPENFSQQASSTFSGPAVCQGGGTLSRTSAESAAHQKCTEFSTVWTGGTLQSTAEFGLRCY</sequence>
<gene>
    <name evidence="2" type="ORF">Baya_14407</name>
</gene>
<dbReference type="Proteomes" id="UP000319801">
    <property type="component" value="Unassembled WGS sequence"/>
</dbReference>
<dbReference type="EMBL" id="VCAZ01000159">
    <property type="protein sequence ID" value="TTA11845.1"/>
    <property type="molecule type" value="Genomic_DNA"/>
</dbReference>
<reference evidence="2 3" key="1">
    <citation type="journal article" date="2019" name="Genome Biol. Evol.">
        <title>Whole-Genome Sequencing of the Giant Devil Catfish, Bagarius yarrelli.</title>
        <authorList>
            <person name="Jiang W."/>
            <person name="Lv Y."/>
            <person name="Cheng L."/>
            <person name="Yang K."/>
            <person name="Chao B."/>
            <person name="Wang X."/>
            <person name="Li Y."/>
            <person name="Pan X."/>
            <person name="You X."/>
            <person name="Zhang Y."/>
            <person name="Yang J."/>
            <person name="Li J."/>
            <person name="Zhang X."/>
            <person name="Liu S."/>
            <person name="Sun C."/>
            <person name="Yang J."/>
            <person name="Shi Q."/>
        </authorList>
    </citation>
    <scope>NUCLEOTIDE SEQUENCE [LARGE SCALE GENOMIC DNA]</scope>
    <source>
        <strain evidence="2">JWS20170419001</strain>
        <tissue evidence="2">Muscle</tissue>
    </source>
</reference>
<evidence type="ECO:0000313" key="3">
    <source>
        <dbReference type="Proteomes" id="UP000319801"/>
    </source>
</evidence>
<accession>A0A556V8J0</accession>
<feature type="compositionally biased region" description="Basic and acidic residues" evidence="1">
    <location>
        <begin position="24"/>
        <end position="34"/>
    </location>
</feature>
<organism evidence="2 3">
    <name type="scientific">Bagarius yarrelli</name>
    <name type="common">Goonch</name>
    <name type="synonym">Bagrus yarrelli</name>
    <dbReference type="NCBI Taxonomy" id="175774"/>
    <lineage>
        <taxon>Eukaryota</taxon>
        <taxon>Metazoa</taxon>
        <taxon>Chordata</taxon>
        <taxon>Craniata</taxon>
        <taxon>Vertebrata</taxon>
        <taxon>Euteleostomi</taxon>
        <taxon>Actinopterygii</taxon>
        <taxon>Neopterygii</taxon>
        <taxon>Teleostei</taxon>
        <taxon>Ostariophysi</taxon>
        <taxon>Siluriformes</taxon>
        <taxon>Sisoridae</taxon>
        <taxon>Sisorinae</taxon>
        <taxon>Bagarius</taxon>
    </lineage>
</organism>
<keyword evidence="3" id="KW-1185">Reference proteome</keyword>
<name>A0A556V8J0_BAGYA</name>
<proteinExistence type="predicted"/>
<evidence type="ECO:0000256" key="1">
    <source>
        <dbReference type="SAM" id="MobiDB-lite"/>
    </source>
</evidence>
<evidence type="ECO:0000313" key="2">
    <source>
        <dbReference type="EMBL" id="TTA11845.1"/>
    </source>
</evidence>
<dbReference type="OrthoDB" id="6022640at2759"/>
<comment type="caution">
    <text evidence="2">The sequence shown here is derived from an EMBL/GenBank/DDBJ whole genome shotgun (WGS) entry which is preliminary data.</text>
</comment>
<protein>
    <submittedName>
        <fullName evidence="2">Uncharacterized protein</fullName>
    </submittedName>
</protein>
<feature type="region of interest" description="Disordered" evidence="1">
    <location>
        <begin position="16"/>
        <end position="38"/>
    </location>
</feature>
<dbReference type="AlphaFoldDB" id="A0A556V8J0"/>
<feature type="region of interest" description="Disordered" evidence="1">
    <location>
        <begin position="95"/>
        <end position="120"/>
    </location>
</feature>